<accession>A0A5E7ACS6</accession>
<gene>
    <name evidence="1" type="ORF">PS718_00819</name>
</gene>
<dbReference type="RefSeq" id="WP_150601778.1">
    <property type="nucleotide sequence ID" value="NZ_CABVHX010000002.1"/>
</dbReference>
<dbReference type="EMBL" id="CABVHX010000002">
    <property type="protein sequence ID" value="VVN77162.1"/>
    <property type="molecule type" value="Genomic_DNA"/>
</dbReference>
<dbReference type="AlphaFoldDB" id="A0A5E7ACS6"/>
<sequence length="156" mass="17675">MADLTGTKAVLIDGEFTITREDVTSGASQNLTSFTTQALDHRNDSDLTGYYLDCYKDRGLCTESKVIFHFNKDTNELRILYYSETLNAGARKQELHPHEFTAIDSKLTVEKTEISPNKYKLEITAFKFTATPYWGDETRVVSGKGHFLFSEITMPV</sequence>
<proteinExistence type="predicted"/>
<evidence type="ECO:0000313" key="1">
    <source>
        <dbReference type="EMBL" id="VVN77162.1"/>
    </source>
</evidence>
<reference evidence="1 2" key="1">
    <citation type="submission" date="2019-09" db="EMBL/GenBank/DDBJ databases">
        <authorList>
            <person name="Chandra G."/>
            <person name="Truman W A."/>
        </authorList>
    </citation>
    <scope>NUCLEOTIDE SEQUENCE [LARGE SCALE GENOMIC DNA]</scope>
    <source>
        <strain evidence="1">PS718</strain>
    </source>
</reference>
<evidence type="ECO:0000313" key="2">
    <source>
        <dbReference type="Proteomes" id="UP000325375"/>
    </source>
</evidence>
<protein>
    <submittedName>
        <fullName evidence="1">Uncharacterized protein</fullName>
    </submittedName>
</protein>
<dbReference type="Proteomes" id="UP000325375">
    <property type="component" value="Unassembled WGS sequence"/>
</dbReference>
<name>A0A5E7ACS6_PSEFL</name>
<organism evidence="1 2">
    <name type="scientific">Pseudomonas fluorescens</name>
    <dbReference type="NCBI Taxonomy" id="294"/>
    <lineage>
        <taxon>Bacteria</taxon>
        <taxon>Pseudomonadati</taxon>
        <taxon>Pseudomonadota</taxon>
        <taxon>Gammaproteobacteria</taxon>
        <taxon>Pseudomonadales</taxon>
        <taxon>Pseudomonadaceae</taxon>
        <taxon>Pseudomonas</taxon>
    </lineage>
</organism>